<dbReference type="PANTHER" id="PTHR11709">
    <property type="entry name" value="MULTI-COPPER OXIDASE"/>
    <property type="match status" value="1"/>
</dbReference>
<dbReference type="PANTHER" id="PTHR11709:SF394">
    <property type="entry name" value="FI03373P-RELATED"/>
    <property type="match status" value="1"/>
</dbReference>
<dbReference type="InterPro" id="IPR008972">
    <property type="entry name" value="Cupredoxin"/>
</dbReference>
<dbReference type="InterPro" id="IPR011707">
    <property type="entry name" value="Cu-oxidase-like_N"/>
</dbReference>
<evidence type="ECO:0000256" key="2">
    <source>
        <dbReference type="ARBA" id="ARBA00023002"/>
    </source>
</evidence>
<dbReference type="Pfam" id="PF07731">
    <property type="entry name" value="Cu-oxidase_2"/>
    <property type="match status" value="1"/>
</dbReference>
<evidence type="ECO:0000259" key="5">
    <source>
        <dbReference type="Pfam" id="PF07732"/>
    </source>
</evidence>
<feature type="domain" description="Plastocyanin-like" evidence="4">
    <location>
        <begin position="186"/>
        <end position="274"/>
    </location>
</feature>
<dbReference type="Gene3D" id="2.60.40.420">
    <property type="entry name" value="Cupredoxins - blue copper proteins"/>
    <property type="match status" value="2"/>
</dbReference>
<dbReference type="RefSeq" id="WP_272444814.1">
    <property type="nucleotide sequence ID" value="NZ_JAMQKC010000002.1"/>
</dbReference>
<keyword evidence="2" id="KW-0560">Oxidoreductase</keyword>
<evidence type="ECO:0000256" key="3">
    <source>
        <dbReference type="ARBA" id="ARBA00023008"/>
    </source>
</evidence>
<comment type="caution">
    <text evidence="6">The sequence shown here is derived from an EMBL/GenBank/DDBJ whole genome shotgun (WGS) entry which is preliminary data.</text>
</comment>
<proteinExistence type="predicted"/>
<dbReference type="Pfam" id="PF07732">
    <property type="entry name" value="Cu-oxidase_3"/>
    <property type="match status" value="1"/>
</dbReference>
<organism evidence="6 7">
    <name type="scientific">Aquibacillus salsiterrae</name>
    <dbReference type="NCBI Taxonomy" id="2950439"/>
    <lineage>
        <taxon>Bacteria</taxon>
        <taxon>Bacillati</taxon>
        <taxon>Bacillota</taxon>
        <taxon>Bacilli</taxon>
        <taxon>Bacillales</taxon>
        <taxon>Bacillaceae</taxon>
        <taxon>Aquibacillus</taxon>
    </lineage>
</organism>
<evidence type="ECO:0000313" key="7">
    <source>
        <dbReference type="Proteomes" id="UP001145069"/>
    </source>
</evidence>
<feature type="domain" description="Plastocyanin-like" evidence="5">
    <location>
        <begin position="45"/>
        <end position="144"/>
    </location>
</feature>
<dbReference type="EMBL" id="JAMQKC010000002">
    <property type="protein sequence ID" value="MDC3415838.1"/>
    <property type="molecule type" value="Genomic_DNA"/>
</dbReference>
<gene>
    <name evidence="6" type="ORF">NC799_02810</name>
</gene>
<reference evidence="6" key="1">
    <citation type="submission" date="2022-06" db="EMBL/GenBank/DDBJ databases">
        <title>Aquibacillus sp. a new bacterium isolated from soil saline samples.</title>
        <authorList>
            <person name="Galisteo C."/>
            <person name="De La Haba R."/>
            <person name="Sanchez-Porro C."/>
            <person name="Ventosa A."/>
        </authorList>
    </citation>
    <scope>NUCLEOTIDE SEQUENCE</scope>
    <source>
        <strain evidence="6">3ASR75-54</strain>
    </source>
</reference>
<dbReference type="GO" id="GO:0016491">
    <property type="term" value="F:oxidoreductase activity"/>
    <property type="evidence" value="ECO:0007669"/>
    <property type="project" value="UniProtKB-KW"/>
</dbReference>
<name>A0A9X4AFA1_9BACI</name>
<dbReference type="GO" id="GO:0005507">
    <property type="term" value="F:copper ion binding"/>
    <property type="evidence" value="ECO:0007669"/>
    <property type="project" value="InterPro"/>
</dbReference>
<evidence type="ECO:0000313" key="6">
    <source>
        <dbReference type="EMBL" id="MDC3415838.1"/>
    </source>
</evidence>
<accession>A0A9X4AFA1</accession>
<dbReference type="CDD" id="cd04202">
    <property type="entry name" value="CuRO_D2_2dMcoN_like"/>
    <property type="match status" value="1"/>
</dbReference>
<keyword evidence="3" id="KW-0186">Copper</keyword>
<dbReference type="InterPro" id="IPR011706">
    <property type="entry name" value="Cu-oxidase_C"/>
</dbReference>
<dbReference type="InterPro" id="IPR045087">
    <property type="entry name" value="Cu-oxidase_fam"/>
</dbReference>
<protein>
    <submittedName>
        <fullName evidence="6">Multicopper oxidase domain-containing protein</fullName>
    </submittedName>
</protein>
<evidence type="ECO:0000256" key="1">
    <source>
        <dbReference type="ARBA" id="ARBA00022723"/>
    </source>
</evidence>
<dbReference type="SUPFAM" id="SSF49503">
    <property type="entry name" value="Cupredoxins"/>
    <property type="match status" value="2"/>
</dbReference>
<sequence>MTVWEERMSIPDLAIAKYQQGQNFRYFKLTVDKIKQPILSDITIDAYGFNQSTPGPLLVIKHGEWLFLEVENNLDEPTAVHVHGIPKPNSQDGAPDIEPTPKINPGESYTYKFQALRTGTFFYHSTMGFQANLGLLGPLVVLPQDGYIDPTSIPSHDYVQIIQQWQIDQPDTGKVYPGTYKPDKFCNNPNFFTLNGKSFPYTTPMYTSYGEKVRIRFLNKTNGNHTMHIHGHNFQIAEIDGFPRDRLYDDTIIIGSGKRYDIEFIANNPGVWPVNGTRMFHKSNNGVTPGGMVTRLKYR</sequence>
<keyword evidence="7" id="KW-1185">Reference proteome</keyword>
<keyword evidence="1" id="KW-0479">Metal-binding</keyword>
<dbReference type="Proteomes" id="UP001145069">
    <property type="component" value="Unassembled WGS sequence"/>
</dbReference>
<dbReference type="AlphaFoldDB" id="A0A9X4AFA1"/>
<evidence type="ECO:0000259" key="4">
    <source>
        <dbReference type="Pfam" id="PF07731"/>
    </source>
</evidence>